<dbReference type="InterPro" id="IPR011006">
    <property type="entry name" value="CheY-like_superfamily"/>
</dbReference>
<evidence type="ECO:0000256" key="2">
    <source>
        <dbReference type="ARBA" id="ARBA00012534"/>
    </source>
</evidence>
<dbReference type="InterPro" id="IPR022641">
    <property type="entry name" value="CheR_N"/>
</dbReference>
<feature type="coiled-coil region" evidence="9">
    <location>
        <begin position="661"/>
        <end position="741"/>
    </location>
</feature>
<dbReference type="SMART" id="SM00138">
    <property type="entry name" value="MeTrc"/>
    <property type="match status" value="1"/>
</dbReference>
<comment type="catalytic activity">
    <reaction evidence="1">
        <text>L-glutamyl-[protein] + S-adenosyl-L-methionine = [protein]-L-glutamate 5-O-methyl ester + S-adenosyl-L-homocysteine</text>
        <dbReference type="Rhea" id="RHEA:24452"/>
        <dbReference type="Rhea" id="RHEA-COMP:10208"/>
        <dbReference type="Rhea" id="RHEA-COMP:10311"/>
        <dbReference type="ChEBI" id="CHEBI:29973"/>
        <dbReference type="ChEBI" id="CHEBI:57856"/>
        <dbReference type="ChEBI" id="CHEBI:59789"/>
        <dbReference type="ChEBI" id="CHEBI:82795"/>
        <dbReference type="EC" id="2.1.1.80"/>
    </reaction>
</comment>
<sequence length="1017" mass="113808">MSNSPDAVSPTHYIGIGASAGGLEALQDLFANTPSDTGVAYIVVQHLSPDYRSMVPELLSRYSDMPIQQISDTTEIYPDHIYLMPPRKNMMIADGKLLLTDAVPESPPQMPIDFFFKSLAKNYGHRAVGIVLSGTGSDGTRGIKALKEEGGLVIVQEPDSAKFDGMPRSALNTGLADLILPAKEIGENLVRFFQHPYISGSQPQRSEDEEDNQVYSDIFKLLKRQSSINFSQYKASTVARRIERRLGINQLNGLNSYHRLLVESPKELQILSKELLIGVTRFFRDEEIFDYINGRVIPDLVASAMGRDQSLRIWVAGCSTGEEAYSLAILFREYIEKEELDCKVSIFATDVDSNAIAEASTGFYSEDIQFDVSEDRLEKYFEVRPGGFQIVRSIRESVIFATHNMLEDPPFSNIDLVTCRNVLIYFQQGAQKRVLSSLFFALRYKGYLWLGPSESMGDLKSHFDQVSDRNKLFQKISNQRVPIGSSPPGITLPGKSPGQVAMQPFNNVARAAKTLSGSLSLVQDRLLKEFVPACIVLNDTFDAVHVYGDVSRFVRPMGAGKVSNNINDIIHEDLSVAVSTALYRCEKCQEDIFYTDVILHNDNGDDFNLNLSVLIVRSGERESPMASTNYVIQFQVNENAGRVVQKTGVSFDAQESSRQRIMDLEAELVKKQEHLQVTIEELETTNEELQSANEELMSANEELQSTNEELQSVNEELYTVNSEYQEKITQLTELNDDLDSVINATNIGIVFLDESLSIRKFTSVANQYIHLMDSDVGRPLHHISHDLKYDELINDVASVSTNGEAIERAVYTRSDSAVLVRILPYRNSGGRISRGVVMTLTNISRQRFVEAALERAQSQLRDVVLDGGAPLMIDSDRDELSILLLEDDEVDQLRIQRMLTDIGERSYRIQVCGQIDEAVKAASSSEFDVCLLDYRLPGGTAKDFLERAGEHIQVTPCILMSGYSEDDVDPFFLEPGVFDFLNKDELTTQLLVRSIDYAIERRKVQASIEDMSTSSDT</sequence>
<evidence type="ECO:0000256" key="5">
    <source>
        <dbReference type="ARBA" id="ARBA00022679"/>
    </source>
</evidence>
<dbReference type="RefSeq" id="WP_076514520.1">
    <property type="nucleotide sequence ID" value="NZ_FTOH01000002.1"/>
</dbReference>
<evidence type="ECO:0000256" key="3">
    <source>
        <dbReference type="ARBA" id="ARBA00022500"/>
    </source>
</evidence>
<keyword evidence="3 7" id="KW-0145">Chemotaxis</keyword>
<feature type="modified residue" description="4-aspartylphosphate" evidence="8">
    <location>
        <position position="933"/>
    </location>
</feature>
<dbReference type="InterPro" id="IPR036804">
    <property type="entry name" value="CheR_N_sf"/>
</dbReference>
<evidence type="ECO:0000256" key="8">
    <source>
        <dbReference type="PROSITE-ProRule" id="PRU00169"/>
    </source>
</evidence>
<dbReference type="SUPFAM" id="SSF52172">
    <property type="entry name" value="CheY-like"/>
    <property type="match status" value="1"/>
</dbReference>
<feature type="domain" description="Response regulatory" evidence="10">
    <location>
        <begin position="881"/>
        <end position="998"/>
    </location>
</feature>
<dbReference type="STRING" id="484498.SAMN05421686_102416"/>
<dbReference type="PROSITE" id="PS50123">
    <property type="entry name" value="CHER"/>
    <property type="match status" value="1"/>
</dbReference>
<accession>A0A1N7KC44</accession>
<dbReference type="Gene3D" id="3.40.50.180">
    <property type="entry name" value="Methylesterase CheB, C-terminal domain"/>
    <property type="match status" value="1"/>
</dbReference>
<dbReference type="PRINTS" id="PR00996">
    <property type="entry name" value="CHERMTFRASE"/>
</dbReference>
<dbReference type="InterPro" id="IPR001789">
    <property type="entry name" value="Sig_transdc_resp-reg_receiver"/>
</dbReference>
<name>A0A1N7KC44_9GAMM</name>
<protein>
    <recommendedName>
        <fullName evidence="2">protein-glutamate O-methyltransferase</fullName>
        <ecNumber evidence="2">2.1.1.80</ecNumber>
    </recommendedName>
</protein>
<keyword evidence="14" id="KW-1185">Reference proteome</keyword>
<reference evidence="14" key="1">
    <citation type="submission" date="2017-01" db="EMBL/GenBank/DDBJ databases">
        <authorList>
            <person name="Varghese N."/>
            <person name="Submissions S."/>
        </authorList>
    </citation>
    <scope>NUCLEOTIDE SEQUENCE [LARGE SCALE GENOMIC DNA]</scope>
    <source>
        <strain evidence="14">DSM 24913</strain>
    </source>
</reference>
<gene>
    <name evidence="13" type="ORF">SAMN05421686_102416</name>
</gene>
<feature type="active site" evidence="7">
    <location>
        <position position="19"/>
    </location>
</feature>
<keyword evidence="9" id="KW-0175">Coiled coil</keyword>
<dbReference type="GO" id="GO:0032259">
    <property type="term" value="P:methylation"/>
    <property type="evidence" value="ECO:0007669"/>
    <property type="project" value="UniProtKB-KW"/>
</dbReference>
<dbReference type="SUPFAM" id="SSF47757">
    <property type="entry name" value="Chemotaxis receptor methyltransferase CheR, N-terminal domain"/>
    <property type="match status" value="1"/>
</dbReference>
<evidence type="ECO:0000259" key="11">
    <source>
        <dbReference type="PROSITE" id="PS50122"/>
    </source>
</evidence>
<feature type="active site" evidence="7">
    <location>
        <position position="138"/>
    </location>
</feature>
<dbReference type="PANTHER" id="PTHR24422:SF27">
    <property type="entry name" value="PROTEIN-GLUTAMATE O-METHYLTRANSFERASE"/>
    <property type="match status" value="1"/>
</dbReference>
<evidence type="ECO:0000259" key="10">
    <source>
        <dbReference type="PROSITE" id="PS50110"/>
    </source>
</evidence>
<dbReference type="Gene3D" id="3.40.50.2300">
    <property type="match status" value="1"/>
</dbReference>
<evidence type="ECO:0000256" key="4">
    <source>
        <dbReference type="ARBA" id="ARBA00022603"/>
    </source>
</evidence>
<dbReference type="Gene3D" id="1.10.155.10">
    <property type="entry name" value="Chemotaxis receptor methyltransferase CheR, N-terminal domain"/>
    <property type="match status" value="1"/>
</dbReference>
<evidence type="ECO:0000256" key="7">
    <source>
        <dbReference type="PROSITE-ProRule" id="PRU00050"/>
    </source>
</evidence>
<dbReference type="SUPFAM" id="SSF53335">
    <property type="entry name" value="S-adenosyl-L-methionine-dependent methyltransferases"/>
    <property type="match status" value="1"/>
</dbReference>
<dbReference type="Pfam" id="PF01339">
    <property type="entry name" value="CheB_methylest"/>
    <property type="match status" value="1"/>
</dbReference>
<feature type="active site" evidence="7">
    <location>
        <position position="46"/>
    </location>
</feature>
<dbReference type="OrthoDB" id="9816309at2"/>
<evidence type="ECO:0000256" key="1">
    <source>
        <dbReference type="ARBA" id="ARBA00001541"/>
    </source>
</evidence>
<feature type="domain" description="CheB-type methylesterase" evidence="11">
    <location>
        <begin position="7"/>
        <end position="196"/>
    </location>
</feature>
<dbReference type="InterPro" id="IPR035909">
    <property type="entry name" value="CheB_C"/>
</dbReference>
<dbReference type="CDD" id="cd16434">
    <property type="entry name" value="CheB-CheR_fusion"/>
    <property type="match status" value="1"/>
</dbReference>
<dbReference type="CDD" id="cd00156">
    <property type="entry name" value="REC"/>
    <property type="match status" value="1"/>
</dbReference>
<dbReference type="Gene3D" id="3.30.450.20">
    <property type="entry name" value="PAS domain"/>
    <property type="match status" value="1"/>
</dbReference>
<dbReference type="Pfam" id="PF00072">
    <property type="entry name" value="Response_reg"/>
    <property type="match status" value="1"/>
</dbReference>
<keyword evidence="7" id="KW-0378">Hydrolase</keyword>
<keyword evidence="5" id="KW-0808">Transferase</keyword>
<dbReference type="Proteomes" id="UP000185639">
    <property type="component" value="Unassembled WGS sequence"/>
</dbReference>
<dbReference type="GO" id="GO:0008983">
    <property type="term" value="F:protein-glutamate O-methyltransferase activity"/>
    <property type="evidence" value="ECO:0007669"/>
    <property type="project" value="UniProtKB-EC"/>
</dbReference>
<dbReference type="InterPro" id="IPR029063">
    <property type="entry name" value="SAM-dependent_MTases_sf"/>
</dbReference>
<dbReference type="GO" id="GO:0006935">
    <property type="term" value="P:chemotaxis"/>
    <property type="evidence" value="ECO:0007669"/>
    <property type="project" value="UniProtKB-UniRule"/>
</dbReference>
<keyword evidence="6" id="KW-0949">S-adenosyl-L-methionine</keyword>
<dbReference type="InterPro" id="IPR022642">
    <property type="entry name" value="CheR_C"/>
</dbReference>
<keyword evidence="8" id="KW-0597">Phosphoprotein</keyword>
<feature type="domain" description="CheR-type methyltransferase" evidence="12">
    <location>
        <begin position="215"/>
        <end position="479"/>
    </location>
</feature>
<evidence type="ECO:0000256" key="6">
    <source>
        <dbReference type="ARBA" id="ARBA00022691"/>
    </source>
</evidence>
<dbReference type="InterPro" id="IPR000780">
    <property type="entry name" value="CheR_MeTrfase"/>
</dbReference>
<evidence type="ECO:0000313" key="13">
    <source>
        <dbReference type="EMBL" id="SIS59080.1"/>
    </source>
</evidence>
<dbReference type="Pfam" id="PF13596">
    <property type="entry name" value="PAS_10"/>
    <property type="match status" value="1"/>
</dbReference>
<dbReference type="EMBL" id="FTOH01000002">
    <property type="protein sequence ID" value="SIS59080.1"/>
    <property type="molecule type" value="Genomic_DNA"/>
</dbReference>
<proteinExistence type="predicted"/>
<dbReference type="EC" id="2.1.1.80" evidence="2"/>
<dbReference type="InterPro" id="IPR050903">
    <property type="entry name" value="Bact_Chemotaxis_MeTrfase"/>
</dbReference>
<dbReference type="PROSITE" id="PS50110">
    <property type="entry name" value="RESPONSE_REGULATORY"/>
    <property type="match status" value="1"/>
</dbReference>
<dbReference type="SUPFAM" id="SSF52738">
    <property type="entry name" value="Methylesterase CheB, C-terminal domain"/>
    <property type="match status" value="1"/>
</dbReference>
<dbReference type="Pfam" id="PF01739">
    <property type="entry name" value="CheR"/>
    <property type="match status" value="1"/>
</dbReference>
<dbReference type="AlphaFoldDB" id="A0A1N7KC44"/>
<evidence type="ECO:0000259" key="12">
    <source>
        <dbReference type="PROSITE" id="PS50123"/>
    </source>
</evidence>
<dbReference type="InterPro" id="IPR000673">
    <property type="entry name" value="Sig_transdc_resp-reg_Me-estase"/>
</dbReference>
<keyword evidence="4" id="KW-0489">Methyltransferase</keyword>
<dbReference type="GO" id="GO:0005737">
    <property type="term" value="C:cytoplasm"/>
    <property type="evidence" value="ECO:0007669"/>
    <property type="project" value="InterPro"/>
</dbReference>
<dbReference type="Pfam" id="PF03705">
    <property type="entry name" value="CheR_N"/>
    <property type="match status" value="1"/>
</dbReference>
<evidence type="ECO:0000256" key="9">
    <source>
        <dbReference type="SAM" id="Coils"/>
    </source>
</evidence>
<evidence type="ECO:0000313" key="14">
    <source>
        <dbReference type="Proteomes" id="UP000185639"/>
    </source>
</evidence>
<dbReference type="Gene3D" id="3.40.50.150">
    <property type="entry name" value="Vaccinia Virus protein VP39"/>
    <property type="match status" value="1"/>
</dbReference>
<dbReference type="GO" id="GO:0000156">
    <property type="term" value="F:phosphorelay response regulator activity"/>
    <property type="evidence" value="ECO:0007669"/>
    <property type="project" value="InterPro"/>
</dbReference>
<organism evidence="13 14">
    <name type="scientific">Thalassolituus maritimus</name>
    <dbReference type="NCBI Taxonomy" id="484498"/>
    <lineage>
        <taxon>Bacteria</taxon>
        <taxon>Pseudomonadati</taxon>
        <taxon>Pseudomonadota</taxon>
        <taxon>Gammaproteobacteria</taxon>
        <taxon>Oceanospirillales</taxon>
        <taxon>Oceanospirillaceae</taxon>
        <taxon>Thalassolituus</taxon>
    </lineage>
</organism>
<dbReference type="PROSITE" id="PS50122">
    <property type="entry name" value="CHEB"/>
    <property type="match status" value="1"/>
</dbReference>
<dbReference type="GO" id="GO:0008984">
    <property type="term" value="F:protein-glutamate methylesterase activity"/>
    <property type="evidence" value="ECO:0007669"/>
    <property type="project" value="InterPro"/>
</dbReference>
<dbReference type="SMART" id="SM00448">
    <property type="entry name" value="REC"/>
    <property type="match status" value="1"/>
</dbReference>
<dbReference type="PANTHER" id="PTHR24422">
    <property type="entry name" value="CHEMOTAXIS PROTEIN METHYLTRANSFERASE"/>
    <property type="match status" value="1"/>
</dbReference>